<dbReference type="OrthoDB" id="4757095at2759"/>
<dbReference type="EMBL" id="MVGC01000363">
    <property type="protein sequence ID" value="RJE19853.1"/>
    <property type="molecule type" value="Genomic_DNA"/>
</dbReference>
<dbReference type="STRING" id="2070753.A0A3A2ZC46"/>
<feature type="domain" description="DUF7730" evidence="2">
    <location>
        <begin position="62"/>
        <end position="283"/>
    </location>
</feature>
<proteinExistence type="predicted"/>
<dbReference type="Pfam" id="PF24864">
    <property type="entry name" value="DUF7730"/>
    <property type="match status" value="1"/>
</dbReference>
<dbReference type="AlphaFoldDB" id="A0A3A2ZC46"/>
<evidence type="ECO:0000256" key="1">
    <source>
        <dbReference type="SAM" id="MobiDB-lite"/>
    </source>
</evidence>
<comment type="caution">
    <text evidence="3">The sequence shown here is derived from an EMBL/GenBank/DDBJ whole genome shotgun (WGS) entry which is preliminary data.</text>
</comment>
<dbReference type="InterPro" id="IPR056632">
    <property type="entry name" value="DUF7730"/>
</dbReference>
<sequence>MRLGRRYRCGNAEDIEQTQKDRKTKAPRQLPQVRPRALSNPRPGERINLWNPFKKSVQQTFDQSQSVLFARLPPEIRLRIWFEVLGGHLLHIVRAPKRLLAVECIEDFDHELQTGWHRCWGSTDAPLSLGTTPGFYLGPRQSHSAKPTNLLPLLQTCRMVYKEAIPALYEGNIFDINHVDTPLYLHRSILPQRLSQIRILNFTWDFKYHIPFAKAPYDLATWSETCEVIASLAGLQELTMYLTGETDHIPGMRGKHLWGPILNELIRVRPTKKFHIFLRWSEDDCAEVGKECKYPFRLLLMVEKPIPLVEGNNVQI</sequence>
<accession>A0A3A2ZC46</accession>
<protein>
    <recommendedName>
        <fullName evidence="2">DUF7730 domain-containing protein</fullName>
    </recommendedName>
</protein>
<feature type="region of interest" description="Disordered" evidence="1">
    <location>
        <begin position="17"/>
        <end position="45"/>
    </location>
</feature>
<evidence type="ECO:0000313" key="4">
    <source>
        <dbReference type="Proteomes" id="UP000266188"/>
    </source>
</evidence>
<dbReference type="PANTHER" id="PTHR38790">
    <property type="entry name" value="2EXR DOMAIN-CONTAINING PROTEIN-RELATED"/>
    <property type="match status" value="1"/>
</dbReference>
<keyword evidence="4" id="KW-1185">Reference proteome</keyword>
<dbReference type="Proteomes" id="UP000266188">
    <property type="component" value="Unassembled WGS sequence"/>
</dbReference>
<evidence type="ECO:0000313" key="3">
    <source>
        <dbReference type="EMBL" id="RJE19853.1"/>
    </source>
</evidence>
<reference evidence="4" key="1">
    <citation type="submission" date="2017-02" db="EMBL/GenBank/DDBJ databases">
        <authorList>
            <person name="Tafer H."/>
            <person name="Lopandic K."/>
        </authorList>
    </citation>
    <scope>NUCLEOTIDE SEQUENCE [LARGE SCALE GENOMIC DNA]</scope>
    <source>
        <strain evidence="4">CBS 366.77</strain>
    </source>
</reference>
<evidence type="ECO:0000259" key="2">
    <source>
        <dbReference type="Pfam" id="PF24864"/>
    </source>
</evidence>
<dbReference type="PANTHER" id="PTHR38790:SF9">
    <property type="entry name" value="F-BOX DOMAIN-CONTAINING PROTEIN"/>
    <property type="match status" value="1"/>
</dbReference>
<organism evidence="3 4">
    <name type="scientific">Aspergillus sclerotialis</name>
    <dbReference type="NCBI Taxonomy" id="2070753"/>
    <lineage>
        <taxon>Eukaryota</taxon>
        <taxon>Fungi</taxon>
        <taxon>Dikarya</taxon>
        <taxon>Ascomycota</taxon>
        <taxon>Pezizomycotina</taxon>
        <taxon>Eurotiomycetes</taxon>
        <taxon>Eurotiomycetidae</taxon>
        <taxon>Eurotiales</taxon>
        <taxon>Aspergillaceae</taxon>
        <taxon>Aspergillus</taxon>
        <taxon>Aspergillus subgen. Polypaecilum</taxon>
    </lineage>
</organism>
<name>A0A3A2ZC46_9EURO</name>
<gene>
    <name evidence="3" type="ORF">PHISCL_07809</name>
</gene>